<accession>A0A0S1VVN8</accession>
<feature type="domain" description="Helicase C-terminal" evidence="8">
    <location>
        <begin position="443"/>
        <end position="592"/>
    </location>
</feature>
<evidence type="ECO:0000256" key="2">
    <source>
        <dbReference type="ARBA" id="ARBA00022741"/>
    </source>
</evidence>
<protein>
    <submittedName>
        <fullName evidence="9">DEAD box RNA helicase CiRH53</fullName>
        <ecNumber evidence="9">3.6.4.13</ecNumber>
    </submittedName>
</protein>
<dbReference type="Gene3D" id="3.40.50.300">
    <property type="entry name" value="P-loop containing nucleotide triphosphate hydrolases"/>
    <property type="match status" value="2"/>
</dbReference>
<evidence type="ECO:0000256" key="4">
    <source>
        <dbReference type="ARBA" id="ARBA00022806"/>
    </source>
</evidence>
<feature type="region of interest" description="Disordered" evidence="6">
    <location>
        <begin position="706"/>
        <end position="726"/>
    </location>
</feature>
<sequence length="726" mass="79232">MMFHSDVYSRGMASKSASTSSCFSRDQRLVSPHAPHVRPFHFRGPSPSFASAWDKYYQGEEDEEQIIANFQAAELKRRQSSNAKPAVPRTRLPPGRQDSKDSMGNGVQSARPKPLGSNSSKGSKGSMDSIDMDSMGTGVRSARPEWNPGGQNFPSNKRQAPIFSCEDDLASMYCQPPVDITVAEGGKRPPKGREGPVRSFNNLVKDPFNYKLVLLDNLHRMKYHLPTEVQAHALSLVRAGRDILATSGTGSGKTLAYLLPVIADLMHGPCNGRDSNNFAHPSAIILVPNHELAEQVYQLSRQLIARTHLKSVLLMGGMAMVESKLKLRGGCDLVVATPGRLLDLIEVEKRLRLDRVRFLVLDEADALLSLGSEPVIRRIFNNPRLPPRNERQTCLFAVHASEDLRTLSKELLNDHVQVIVGASKKEKKLITHTVELTQSYEEKVGLLLSRLEEFMRDGPILVFVNTIAMADKLHRQLQASGCMSGLMHSALSQTQREEGIECLKYGVTPVLVATGSISRGVHIPDIAHVVNFDVPRSIEDYIQRVGRTGRAGRKGSATTFYTPKTDSSMAGDLVNHLESVFQEQPQWLKDMAVQSSKVQKMPRGSKGSQLPYGSYVGSPSASPTQARPGAPPSNEGGAARSSSAMLSVFNQIISSRDEAECESLLLQITGGTDLVEAGGKEGGGHTGGKVLRPVRGSMLLTLDSPMVQEGHGGKRAKKRVQVINSD</sequence>
<keyword evidence="2" id="KW-0547">Nucleotide-binding</keyword>
<feature type="non-terminal residue" evidence="9">
    <location>
        <position position="1"/>
    </location>
</feature>
<dbReference type="GO" id="GO:0016787">
    <property type="term" value="F:hydrolase activity"/>
    <property type="evidence" value="ECO:0007669"/>
    <property type="project" value="UniProtKB-KW"/>
</dbReference>
<dbReference type="GO" id="GO:0005524">
    <property type="term" value="F:ATP binding"/>
    <property type="evidence" value="ECO:0007669"/>
    <property type="project" value="UniProtKB-KW"/>
</dbReference>
<feature type="region of interest" description="Disordered" evidence="6">
    <location>
        <begin position="1"/>
        <end position="21"/>
    </location>
</feature>
<comment type="similarity">
    <text evidence="1">Belongs to the DEAD box helicase family. DDX21/DDX50 subfamily.</text>
</comment>
<dbReference type="PANTHER" id="PTHR47959:SF1">
    <property type="entry name" value="ATP-DEPENDENT RNA HELICASE DBPA"/>
    <property type="match status" value="1"/>
</dbReference>
<dbReference type="CDD" id="cd00268">
    <property type="entry name" value="DEADc"/>
    <property type="match status" value="1"/>
</dbReference>
<dbReference type="EC" id="3.6.4.13" evidence="9"/>
<dbReference type="PROSITE" id="PS51194">
    <property type="entry name" value="HELICASE_CTER"/>
    <property type="match status" value="1"/>
</dbReference>
<dbReference type="GO" id="GO:0005829">
    <property type="term" value="C:cytosol"/>
    <property type="evidence" value="ECO:0007669"/>
    <property type="project" value="TreeGrafter"/>
</dbReference>
<dbReference type="Pfam" id="PF00270">
    <property type="entry name" value="DEAD"/>
    <property type="match status" value="1"/>
</dbReference>
<keyword evidence="3 9" id="KW-0378">Hydrolase</keyword>
<keyword evidence="4 9" id="KW-0347">Helicase</keyword>
<dbReference type="GO" id="GO:0003676">
    <property type="term" value="F:nucleic acid binding"/>
    <property type="evidence" value="ECO:0007669"/>
    <property type="project" value="InterPro"/>
</dbReference>
<dbReference type="InterPro" id="IPR044742">
    <property type="entry name" value="DEAD/DEAH_RhlB"/>
</dbReference>
<dbReference type="InterPro" id="IPR014001">
    <property type="entry name" value="Helicase_ATP-bd"/>
</dbReference>
<reference evidence="9" key="1">
    <citation type="journal article" date="2015" name="Extremophiles">
        <title>Transcriptome-wide analysis of DEAD-box RNA helicase gene family in an Antarctic psychrophilic alga Chlamydomonas sp. ICE-L.</title>
        <authorList>
            <person name="Liu C."/>
            <person name="Huang X."/>
        </authorList>
    </citation>
    <scope>NUCLEOTIDE SEQUENCE</scope>
</reference>
<dbReference type="InterPro" id="IPR011545">
    <property type="entry name" value="DEAD/DEAH_box_helicase_dom"/>
</dbReference>
<dbReference type="PROSITE" id="PS51192">
    <property type="entry name" value="HELICASE_ATP_BIND_1"/>
    <property type="match status" value="1"/>
</dbReference>
<dbReference type="InterPro" id="IPR050079">
    <property type="entry name" value="DEAD_box_RNA_helicase"/>
</dbReference>
<dbReference type="InterPro" id="IPR027417">
    <property type="entry name" value="P-loop_NTPase"/>
</dbReference>
<dbReference type="CDD" id="cd18787">
    <property type="entry name" value="SF2_C_DEAD"/>
    <property type="match status" value="1"/>
</dbReference>
<organism evidence="9">
    <name type="scientific">Chlamydomonas sp. ICE-L</name>
    <dbReference type="NCBI Taxonomy" id="309537"/>
    <lineage>
        <taxon>Eukaryota</taxon>
        <taxon>Viridiplantae</taxon>
        <taxon>Chlorophyta</taxon>
        <taxon>core chlorophytes</taxon>
        <taxon>Chlorophyceae</taxon>
        <taxon>CS clade</taxon>
        <taxon>Chlamydomonadales</taxon>
        <taxon>Chlamydomonadaceae</taxon>
        <taxon>Chlamydomonas</taxon>
    </lineage>
</organism>
<dbReference type="SMART" id="SM00487">
    <property type="entry name" value="DEXDc"/>
    <property type="match status" value="1"/>
</dbReference>
<feature type="compositionally biased region" description="Low complexity" evidence="6">
    <location>
        <begin position="116"/>
        <end position="126"/>
    </location>
</feature>
<dbReference type="EMBL" id="KP718790">
    <property type="protein sequence ID" value="ALM55008.1"/>
    <property type="molecule type" value="mRNA"/>
</dbReference>
<feature type="compositionally biased region" description="Low complexity" evidence="6">
    <location>
        <begin position="9"/>
        <end position="21"/>
    </location>
</feature>
<dbReference type="AlphaFoldDB" id="A0A0S1VVN8"/>
<dbReference type="InterPro" id="IPR001650">
    <property type="entry name" value="Helicase_C-like"/>
</dbReference>
<evidence type="ECO:0000256" key="1">
    <source>
        <dbReference type="ARBA" id="ARBA00006517"/>
    </source>
</evidence>
<evidence type="ECO:0000256" key="3">
    <source>
        <dbReference type="ARBA" id="ARBA00022801"/>
    </source>
</evidence>
<proteinExistence type="evidence at transcript level"/>
<evidence type="ECO:0000256" key="6">
    <source>
        <dbReference type="SAM" id="MobiDB-lite"/>
    </source>
</evidence>
<feature type="region of interest" description="Disordered" evidence="6">
    <location>
        <begin position="76"/>
        <end position="157"/>
    </location>
</feature>
<evidence type="ECO:0000256" key="5">
    <source>
        <dbReference type="ARBA" id="ARBA00022840"/>
    </source>
</evidence>
<name>A0A0S1VVN8_9CHLO</name>
<dbReference type="SUPFAM" id="SSF52540">
    <property type="entry name" value="P-loop containing nucleoside triphosphate hydrolases"/>
    <property type="match status" value="1"/>
</dbReference>
<evidence type="ECO:0000259" key="7">
    <source>
        <dbReference type="PROSITE" id="PS51192"/>
    </source>
</evidence>
<dbReference type="SMART" id="SM00490">
    <property type="entry name" value="HELICc"/>
    <property type="match status" value="1"/>
</dbReference>
<dbReference type="PANTHER" id="PTHR47959">
    <property type="entry name" value="ATP-DEPENDENT RNA HELICASE RHLE-RELATED"/>
    <property type="match status" value="1"/>
</dbReference>
<evidence type="ECO:0000313" key="9">
    <source>
        <dbReference type="EMBL" id="ALM55008.1"/>
    </source>
</evidence>
<dbReference type="Pfam" id="PF00271">
    <property type="entry name" value="Helicase_C"/>
    <property type="match status" value="1"/>
</dbReference>
<feature type="region of interest" description="Disordered" evidence="6">
    <location>
        <begin position="594"/>
        <end position="642"/>
    </location>
</feature>
<dbReference type="GO" id="GO:0003724">
    <property type="term" value="F:RNA helicase activity"/>
    <property type="evidence" value="ECO:0007669"/>
    <property type="project" value="UniProtKB-EC"/>
</dbReference>
<evidence type="ECO:0000259" key="8">
    <source>
        <dbReference type="PROSITE" id="PS51194"/>
    </source>
</evidence>
<keyword evidence="5" id="KW-0067">ATP-binding</keyword>
<feature type="non-terminal residue" evidence="9">
    <location>
        <position position="726"/>
    </location>
</feature>
<feature type="domain" description="Helicase ATP-binding" evidence="7">
    <location>
        <begin position="234"/>
        <end position="418"/>
    </location>
</feature>